<name>A0A0P0WFP1_ORYSJ</name>
<dbReference type="EMBL" id="AP014960">
    <property type="protein sequence ID" value="BAS91395.1"/>
    <property type="molecule type" value="Genomic_DNA"/>
</dbReference>
<keyword evidence="2" id="KW-1185">Reference proteome</keyword>
<dbReference type="PaxDb" id="39947-A0A0P0WFP1"/>
<organism evidence="1 2">
    <name type="scientific">Oryza sativa subsp. japonica</name>
    <name type="common">Rice</name>
    <dbReference type="NCBI Taxonomy" id="39947"/>
    <lineage>
        <taxon>Eukaryota</taxon>
        <taxon>Viridiplantae</taxon>
        <taxon>Streptophyta</taxon>
        <taxon>Embryophyta</taxon>
        <taxon>Tracheophyta</taxon>
        <taxon>Spermatophyta</taxon>
        <taxon>Magnoliopsida</taxon>
        <taxon>Liliopsida</taxon>
        <taxon>Poales</taxon>
        <taxon>Poaceae</taxon>
        <taxon>BOP clade</taxon>
        <taxon>Oryzoideae</taxon>
        <taxon>Oryzeae</taxon>
        <taxon>Oryzinae</taxon>
        <taxon>Oryza</taxon>
        <taxon>Oryza sativa</taxon>
    </lineage>
</organism>
<feature type="non-terminal residue" evidence="1">
    <location>
        <position position="1"/>
    </location>
</feature>
<dbReference type="AlphaFoldDB" id="A0A0P0WFP1"/>
<reference evidence="1 2" key="2">
    <citation type="journal article" date="2013" name="Plant Cell Physiol.">
        <title>Rice Annotation Project Database (RAP-DB): an integrative and interactive database for rice genomics.</title>
        <authorList>
            <person name="Sakai H."/>
            <person name="Lee S.S."/>
            <person name="Tanaka T."/>
            <person name="Numa H."/>
            <person name="Kim J."/>
            <person name="Kawahara Y."/>
            <person name="Wakimoto H."/>
            <person name="Yang C.C."/>
            <person name="Iwamoto M."/>
            <person name="Abe T."/>
            <person name="Yamada Y."/>
            <person name="Muto A."/>
            <person name="Inokuchi H."/>
            <person name="Ikemura T."/>
            <person name="Matsumoto T."/>
            <person name="Sasaki T."/>
            <person name="Itoh T."/>
        </authorList>
    </citation>
    <scope>NUCLEOTIDE SEQUENCE [LARGE SCALE GENOMIC DNA]</scope>
    <source>
        <strain evidence="2">cv. Nipponbare</strain>
    </source>
</reference>
<gene>
    <name evidence="1" type="ordered locus">Os04g0654500</name>
    <name evidence="1" type="ORF">OSNPB_040654500</name>
</gene>
<reference evidence="1 2" key="3">
    <citation type="journal article" date="2013" name="Rice">
        <title>Improvement of the Oryza sativa Nipponbare reference genome using next generation sequence and optical map data.</title>
        <authorList>
            <person name="Kawahara Y."/>
            <person name="de la Bastide M."/>
            <person name="Hamilton J.P."/>
            <person name="Kanamori H."/>
            <person name="McCombie W.R."/>
            <person name="Ouyang S."/>
            <person name="Schwartz D.C."/>
            <person name="Tanaka T."/>
            <person name="Wu J."/>
            <person name="Zhou S."/>
            <person name="Childs K.L."/>
            <person name="Davidson R.M."/>
            <person name="Lin H."/>
            <person name="Quesada-Ocampo L."/>
            <person name="Vaillancourt B."/>
            <person name="Sakai H."/>
            <person name="Lee S.S."/>
            <person name="Kim J."/>
            <person name="Numa H."/>
            <person name="Itoh T."/>
            <person name="Buell C.R."/>
            <person name="Matsumoto T."/>
        </authorList>
    </citation>
    <scope>NUCLEOTIDE SEQUENCE [LARGE SCALE GENOMIC DNA]</scope>
    <source>
        <strain evidence="2">cv. Nipponbare</strain>
    </source>
</reference>
<accession>A0A0P0WFP1</accession>
<dbReference type="Proteomes" id="UP000059680">
    <property type="component" value="Chromosome 4"/>
</dbReference>
<proteinExistence type="predicted"/>
<evidence type="ECO:0000313" key="1">
    <source>
        <dbReference type="EMBL" id="BAS91395.1"/>
    </source>
</evidence>
<dbReference type="Gramene" id="Os04t0654500-01">
    <property type="protein sequence ID" value="Os04t0654500-01"/>
    <property type="gene ID" value="Os04g0654500"/>
</dbReference>
<sequence>TLHVRVTTSPPSLFFPSSLPSSLIFPLGVDGGGVLDAAGRRASVVGGWQGRSAVDRIADATGGAADGYRCTDRLSAYPPSPSLRAVRRHCRGRSSYSCVQVEIKSLNTNCTDKRES</sequence>
<reference evidence="2" key="1">
    <citation type="journal article" date="2005" name="Nature">
        <title>The map-based sequence of the rice genome.</title>
        <authorList>
            <consortium name="International rice genome sequencing project (IRGSP)"/>
            <person name="Matsumoto T."/>
            <person name="Wu J."/>
            <person name="Kanamori H."/>
            <person name="Katayose Y."/>
            <person name="Fujisawa M."/>
            <person name="Namiki N."/>
            <person name="Mizuno H."/>
            <person name="Yamamoto K."/>
            <person name="Antonio B.A."/>
            <person name="Baba T."/>
            <person name="Sakata K."/>
            <person name="Nagamura Y."/>
            <person name="Aoki H."/>
            <person name="Arikawa K."/>
            <person name="Arita K."/>
            <person name="Bito T."/>
            <person name="Chiden Y."/>
            <person name="Fujitsuka N."/>
            <person name="Fukunaka R."/>
            <person name="Hamada M."/>
            <person name="Harada C."/>
            <person name="Hayashi A."/>
            <person name="Hijishita S."/>
            <person name="Honda M."/>
            <person name="Hosokawa S."/>
            <person name="Ichikawa Y."/>
            <person name="Idonuma A."/>
            <person name="Iijima M."/>
            <person name="Ikeda M."/>
            <person name="Ikeno M."/>
            <person name="Ito K."/>
            <person name="Ito S."/>
            <person name="Ito T."/>
            <person name="Ito Y."/>
            <person name="Ito Y."/>
            <person name="Iwabuchi A."/>
            <person name="Kamiya K."/>
            <person name="Karasawa W."/>
            <person name="Kurita K."/>
            <person name="Katagiri S."/>
            <person name="Kikuta A."/>
            <person name="Kobayashi H."/>
            <person name="Kobayashi N."/>
            <person name="Machita K."/>
            <person name="Maehara T."/>
            <person name="Masukawa M."/>
            <person name="Mizubayashi T."/>
            <person name="Mukai Y."/>
            <person name="Nagasaki H."/>
            <person name="Nagata Y."/>
            <person name="Naito S."/>
            <person name="Nakashima M."/>
            <person name="Nakama Y."/>
            <person name="Nakamichi Y."/>
            <person name="Nakamura M."/>
            <person name="Meguro A."/>
            <person name="Negishi M."/>
            <person name="Ohta I."/>
            <person name="Ohta T."/>
            <person name="Okamoto M."/>
            <person name="Ono N."/>
            <person name="Saji S."/>
            <person name="Sakaguchi M."/>
            <person name="Sakai K."/>
            <person name="Shibata M."/>
            <person name="Shimokawa T."/>
            <person name="Song J."/>
            <person name="Takazaki Y."/>
            <person name="Terasawa K."/>
            <person name="Tsugane M."/>
            <person name="Tsuji K."/>
            <person name="Ueda S."/>
            <person name="Waki K."/>
            <person name="Yamagata H."/>
            <person name="Yamamoto M."/>
            <person name="Yamamoto S."/>
            <person name="Yamane H."/>
            <person name="Yoshiki S."/>
            <person name="Yoshihara R."/>
            <person name="Yukawa K."/>
            <person name="Zhong H."/>
            <person name="Yano M."/>
            <person name="Yuan Q."/>
            <person name="Ouyang S."/>
            <person name="Liu J."/>
            <person name="Jones K.M."/>
            <person name="Gansberger K."/>
            <person name="Moffat K."/>
            <person name="Hill J."/>
            <person name="Bera J."/>
            <person name="Fadrosh D."/>
            <person name="Jin S."/>
            <person name="Johri S."/>
            <person name="Kim M."/>
            <person name="Overton L."/>
            <person name="Reardon M."/>
            <person name="Tsitrin T."/>
            <person name="Vuong H."/>
            <person name="Weaver B."/>
            <person name="Ciecko A."/>
            <person name="Tallon L."/>
            <person name="Jackson J."/>
            <person name="Pai G."/>
            <person name="Aken S.V."/>
            <person name="Utterback T."/>
            <person name="Reidmuller S."/>
            <person name="Feldblyum T."/>
            <person name="Hsiao J."/>
            <person name="Zismann V."/>
            <person name="Iobst S."/>
            <person name="de Vazeille A.R."/>
            <person name="Buell C.R."/>
            <person name="Ying K."/>
            <person name="Li Y."/>
            <person name="Lu T."/>
            <person name="Huang Y."/>
            <person name="Zhao Q."/>
            <person name="Feng Q."/>
            <person name="Zhang L."/>
            <person name="Zhu J."/>
            <person name="Weng Q."/>
            <person name="Mu J."/>
            <person name="Lu Y."/>
            <person name="Fan D."/>
            <person name="Liu Y."/>
            <person name="Guan J."/>
            <person name="Zhang Y."/>
            <person name="Yu S."/>
            <person name="Liu X."/>
            <person name="Zhang Y."/>
            <person name="Hong G."/>
            <person name="Han B."/>
            <person name="Choisne N."/>
            <person name="Demange N."/>
            <person name="Orjeda G."/>
            <person name="Samain S."/>
            <person name="Cattolico L."/>
            <person name="Pelletier E."/>
            <person name="Couloux A."/>
            <person name="Segurens B."/>
            <person name="Wincker P."/>
            <person name="D'Hont A."/>
            <person name="Scarpelli C."/>
            <person name="Weissenbach J."/>
            <person name="Salanoubat M."/>
            <person name="Quetier F."/>
            <person name="Yu Y."/>
            <person name="Kim H.R."/>
            <person name="Rambo T."/>
            <person name="Currie J."/>
            <person name="Collura K."/>
            <person name="Luo M."/>
            <person name="Yang T."/>
            <person name="Ammiraju J.S.S."/>
            <person name="Engler F."/>
            <person name="Soderlund C."/>
            <person name="Wing R.A."/>
            <person name="Palmer L.E."/>
            <person name="de la Bastide M."/>
            <person name="Spiegel L."/>
            <person name="Nascimento L."/>
            <person name="Zutavern T."/>
            <person name="O'Shaughnessy A."/>
            <person name="Dike S."/>
            <person name="Dedhia N."/>
            <person name="Preston R."/>
            <person name="Balija V."/>
            <person name="McCombie W.R."/>
            <person name="Chow T."/>
            <person name="Chen H."/>
            <person name="Chung M."/>
            <person name="Chen C."/>
            <person name="Shaw J."/>
            <person name="Wu H."/>
            <person name="Hsiao K."/>
            <person name="Chao Y."/>
            <person name="Chu M."/>
            <person name="Cheng C."/>
            <person name="Hour A."/>
            <person name="Lee P."/>
            <person name="Lin S."/>
            <person name="Lin Y."/>
            <person name="Liou J."/>
            <person name="Liu S."/>
            <person name="Hsing Y."/>
            <person name="Raghuvanshi S."/>
            <person name="Mohanty A."/>
            <person name="Bharti A.K."/>
            <person name="Gaur A."/>
            <person name="Gupta V."/>
            <person name="Kumar D."/>
            <person name="Ravi V."/>
            <person name="Vij S."/>
            <person name="Kapur A."/>
            <person name="Khurana P."/>
            <person name="Khurana P."/>
            <person name="Khurana J.P."/>
            <person name="Tyagi A.K."/>
            <person name="Gaikwad K."/>
            <person name="Singh A."/>
            <person name="Dalal V."/>
            <person name="Srivastava S."/>
            <person name="Dixit A."/>
            <person name="Pal A.K."/>
            <person name="Ghazi I.A."/>
            <person name="Yadav M."/>
            <person name="Pandit A."/>
            <person name="Bhargava A."/>
            <person name="Sureshbabu K."/>
            <person name="Batra K."/>
            <person name="Sharma T.R."/>
            <person name="Mohapatra T."/>
            <person name="Singh N.K."/>
            <person name="Messing J."/>
            <person name="Nelson A.B."/>
            <person name="Fuks G."/>
            <person name="Kavchok S."/>
            <person name="Keizer G."/>
            <person name="Linton E."/>
            <person name="Llaca V."/>
            <person name="Song R."/>
            <person name="Tanyolac B."/>
            <person name="Young S."/>
            <person name="Ho-Il K."/>
            <person name="Hahn J.H."/>
            <person name="Sangsakoo G."/>
            <person name="Vanavichit A."/>
            <person name="de Mattos Luiz.A.T."/>
            <person name="Zimmer P.D."/>
            <person name="Malone G."/>
            <person name="Dellagostin O."/>
            <person name="de Oliveira A.C."/>
            <person name="Bevan M."/>
            <person name="Bancroft I."/>
            <person name="Minx P."/>
            <person name="Cordum H."/>
            <person name="Wilson R."/>
            <person name="Cheng Z."/>
            <person name="Jin W."/>
            <person name="Jiang J."/>
            <person name="Leong S.A."/>
            <person name="Iwama H."/>
            <person name="Gojobori T."/>
            <person name="Itoh T."/>
            <person name="Niimura Y."/>
            <person name="Fujii Y."/>
            <person name="Habara T."/>
            <person name="Sakai H."/>
            <person name="Sato Y."/>
            <person name="Wilson G."/>
            <person name="Kumar K."/>
            <person name="McCouch S."/>
            <person name="Juretic N."/>
            <person name="Hoen D."/>
            <person name="Wright S."/>
            <person name="Bruskiewich R."/>
            <person name="Bureau T."/>
            <person name="Miyao A."/>
            <person name="Hirochika H."/>
            <person name="Nishikawa T."/>
            <person name="Kadowaki K."/>
            <person name="Sugiura M."/>
            <person name="Burr B."/>
            <person name="Sasaki T."/>
        </authorList>
    </citation>
    <scope>NUCLEOTIDE SEQUENCE [LARGE SCALE GENOMIC DNA]</scope>
    <source>
        <strain evidence="2">cv. Nipponbare</strain>
    </source>
</reference>
<protein>
    <submittedName>
        <fullName evidence="1">Os04g0654500 protein</fullName>
    </submittedName>
</protein>
<dbReference type="InParanoid" id="A0A0P0WFP1"/>
<evidence type="ECO:0000313" key="2">
    <source>
        <dbReference type="Proteomes" id="UP000059680"/>
    </source>
</evidence>